<dbReference type="InterPro" id="IPR007889">
    <property type="entry name" value="HTH_Psq"/>
</dbReference>
<keyword evidence="3" id="KW-0539">Nucleus</keyword>
<name>A0A0G4PW70_PENC3</name>
<dbReference type="STRING" id="1429867.A0A0G4PW70"/>
<keyword evidence="2" id="KW-0238">DNA-binding</keyword>
<evidence type="ECO:0000259" key="4">
    <source>
        <dbReference type="PROSITE" id="PS51253"/>
    </source>
</evidence>
<gene>
    <name evidence="5" type="ORF">PCAMFM013_S056g000017</name>
</gene>
<dbReference type="InterPro" id="IPR009057">
    <property type="entry name" value="Homeodomain-like_sf"/>
</dbReference>
<sequence length="203" mass="22919">MPPKRSQKAQKSIEQEGRMLLAMKAIQNGRITTIAAAARSFDVPRTTLANRLKGTPNLYEARGTGYKFTQLEEESIQDWLISMDQRGAALTIAMLKDMANLLLKHRGDDTPKTALNVSSNGWTSNEISIDWLQKHFIPHTTSQTKGKYYLLVLDGHNSHLTATFDKIYQENNIIPICIDSIEKDDFLDIFPAARDHSFKEAII</sequence>
<evidence type="ECO:0000256" key="3">
    <source>
        <dbReference type="ARBA" id="ARBA00023242"/>
    </source>
</evidence>
<reference evidence="5 6" key="1">
    <citation type="journal article" date="2014" name="Nat. Commun.">
        <title>Multiple recent horizontal transfers of a large genomic region in cheese making fungi.</title>
        <authorList>
            <person name="Cheeseman K."/>
            <person name="Ropars J."/>
            <person name="Renault P."/>
            <person name="Dupont J."/>
            <person name="Gouzy J."/>
            <person name="Branca A."/>
            <person name="Abraham A.L."/>
            <person name="Ceppi M."/>
            <person name="Conseiller E."/>
            <person name="Debuchy R."/>
            <person name="Malagnac F."/>
            <person name="Goarin A."/>
            <person name="Silar P."/>
            <person name="Lacoste S."/>
            <person name="Sallet E."/>
            <person name="Bensimon A."/>
            <person name="Giraud T."/>
            <person name="Brygoo Y."/>
        </authorList>
    </citation>
    <scope>NUCLEOTIDE SEQUENCE [LARGE SCALE GENOMIC DNA]</scope>
    <source>
        <strain evidence="6">FM 013</strain>
    </source>
</reference>
<accession>A0A0G4PW70</accession>
<dbReference type="PROSITE" id="PS51253">
    <property type="entry name" value="HTH_CENPB"/>
    <property type="match status" value="1"/>
</dbReference>
<evidence type="ECO:0000313" key="6">
    <source>
        <dbReference type="Proteomes" id="UP000053732"/>
    </source>
</evidence>
<dbReference type="Pfam" id="PF05225">
    <property type="entry name" value="HTH_psq"/>
    <property type="match status" value="1"/>
</dbReference>
<proteinExistence type="predicted"/>
<dbReference type="InterPro" id="IPR004875">
    <property type="entry name" value="DDE_SF_endonuclease_dom"/>
</dbReference>
<dbReference type="GO" id="GO:0004519">
    <property type="term" value="F:endonuclease activity"/>
    <property type="evidence" value="ECO:0007669"/>
    <property type="project" value="UniProtKB-KW"/>
</dbReference>
<dbReference type="AlphaFoldDB" id="A0A0G4PW70"/>
<dbReference type="Pfam" id="PF03184">
    <property type="entry name" value="DDE_1"/>
    <property type="match status" value="1"/>
</dbReference>
<keyword evidence="5" id="KW-0378">Hydrolase</keyword>
<dbReference type="GO" id="GO:0003677">
    <property type="term" value="F:DNA binding"/>
    <property type="evidence" value="ECO:0007669"/>
    <property type="project" value="UniProtKB-KW"/>
</dbReference>
<dbReference type="Proteomes" id="UP000053732">
    <property type="component" value="Unassembled WGS sequence"/>
</dbReference>
<dbReference type="EMBL" id="HG793189">
    <property type="protein sequence ID" value="CRL30644.1"/>
    <property type="molecule type" value="Genomic_DNA"/>
</dbReference>
<feature type="domain" description="HTH CENPB-type" evidence="4">
    <location>
        <begin position="60"/>
        <end position="145"/>
    </location>
</feature>
<dbReference type="InterPro" id="IPR006600">
    <property type="entry name" value="HTH_CenpB_DNA-bd_dom"/>
</dbReference>
<keyword evidence="5" id="KW-0255">Endonuclease</keyword>
<dbReference type="GO" id="GO:0005634">
    <property type="term" value="C:nucleus"/>
    <property type="evidence" value="ECO:0007669"/>
    <property type="project" value="UniProtKB-SubCell"/>
</dbReference>
<evidence type="ECO:0000256" key="2">
    <source>
        <dbReference type="ARBA" id="ARBA00023125"/>
    </source>
</evidence>
<keyword evidence="5" id="KW-0540">Nuclease</keyword>
<comment type="subcellular location">
    <subcellularLocation>
        <location evidence="1">Nucleus</location>
    </subcellularLocation>
</comment>
<keyword evidence="6" id="KW-1185">Reference proteome</keyword>
<evidence type="ECO:0000313" key="5">
    <source>
        <dbReference type="EMBL" id="CRL30644.1"/>
    </source>
</evidence>
<dbReference type="SUPFAM" id="SSF46689">
    <property type="entry name" value="Homeodomain-like"/>
    <property type="match status" value="1"/>
</dbReference>
<protein>
    <submittedName>
        <fullName evidence="5">DDE superfamily endonuclease, CENP-B-like</fullName>
    </submittedName>
</protein>
<organism evidence="5 6">
    <name type="scientific">Penicillium camemberti (strain FM 013)</name>
    <dbReference type="NCBI Taxonomy" id="1429867"/>
    <lineage>
        <taxon>Eukaryota</taxon>
        <taxon>Fungi</taxon>
        <taxon>Dikarya</taxon>
        <taxon>Ascomycota</taxon>
        <taxon>Pezizomycotina</taxon>
        <taxon>Eurotiomycetes</taxon>
        <taxon>Eurotiomycetidae</taxon>
        <taxon>Eurotiales</taxon>
        <taxon>Aspergillaceae</taxon>
        <taxon>Penicillium</taxon>
    </lineage>
</organism>
<evidence type="ECO:0000256" key="1">
    <source>
        <dbReference type="ARBA" id="ARBA00004123"/>
    </source>
</evidence>
<dbReference type="Gene3D" id="1.10.10.60">
    <property type="entry name" value="Homeodomain-like"/>
    <property type="match status" value="1"/>
</dbReference>